<protein>
    <submittedName>
        <fullName evidence="1">Uncharacterized protein</fullName>
    </submittedName>
</protein>
<sequence>MNCGNPCMSAFTAPPTVSPMTWLILLKSPPASTSPDVNCPNSETPESASVCNCGSSTVPMTRFAAREPCFRRCTESSNCPSFSMLSSLSTAPMRLASSVSAAMPSLPCSISGLRSCALLPKSCMASASRSVSFDTLPSASMASQYTVSLSRSVSSALVTLTPS</sequence>
<reference evidence="1" key="1">
    <citation type="submission" date="2019-08" db="EMBL/GenBank/DDBJ databases">
        <authorList>
            <person name="Kucharzyk K."/>
            <person name="Murdoch R.W."/>
            <person name="Higgins S."/>
            <person name="Loffler F."/>
        </authorList>
    </citation>
    <scope>NUCLEOTIDE SEQUENCE</scope>
</reference>
<dbReference type="EMBL" id="VSSQ01004424">
    <property type="protein sequence ID" value="MPM25144.1"/>
    <property type="molecule type" value="Genomic_DNA"/>
</dbReference>
<gene>
    <name evidence="1" type="ORF">SDC9_71634</name>
</gene>
<evidence type="ECO:0000313" key="1">
    <source>
        <dbReference type="EMBL" id="MPM25144.1"/>
    </source>
</evidence>
<dbReference type="AlphaFoldDB" id="A0A644YGB0"/>
<comment type="caution">
    <text evidence="1">The sequence shown here is derived from an EMBL/GenBank/DDBJ whole genome shotgun (WGS) entry which is preliminary data.</text>
</comment>
<proteinExistence type="predicted"/>
<organism evidence="1">
    <name type="scientific">bioreactor metagenome</name>
    <dbReference type="NCBI Taxonomy" id="1076179"/>
    <lineage>
        <taxon>unclassified sequences</taxon>
        <taxon>metagenomes</taxon>
        <taxon>ecological metagenomes</taxon>
    </lineage>
</organism>
<name>A0A644YGB0_9ZZZZ</name>
<accession>A0A644YGB0</accession>